<keyword evidence="10 11" id="KW-0807">Transducer</keyword>
<dbReference type="GO" id="GO:0005886">
    <property type="term" value="C:plasma membrane"/>
    <property type="evidence" value="ECO:0007669"/>
    <property type="project" value="UniProtKB-SubCell"/>
</dbReference>
<keyword evidence="4 12" id="KW-1133">Transmembrane helix</keyword>
<organism evidence="14 15">
    <name type="scientific">Denticeps clupeoides</name>
    <name type="common">denticle herring</name>
    <dbReference type="NCBI Taxonomy" id="299321"/>
    <lineage>
        <taxon>Eukaryota</taxon>
        <taxon>Metazoa</taxon>
        <taxon>Chordata</taxon>
        <taxon>Craniata</taxon>
        <taxon>Vertebrata</taxon>
        <taxon>Euteleostomi</taxon>
        <taxon>Actinopterygii</taxon>
        <taxon>Neopterygii</taxon>
        <taxon>Teleostei</taxon>
        <taxon>Clupei</taxon>
        <taxon>Clupeiformes</taxon>
        <taxon>Denticipitoidei</taxon>
        <taxon>Denticipitidae</taxon>
        <taxon>Denticeps</taxon>
    </lineage>
</organism>
<evidence type="ECO:0000256" key="9">
    <source>
        <dbReference type="ARBA" id="ARBA00023180"/>
    </source>
</evidence>
<keyword evidence="9" id="KW-0325">Glycoprotein</keyword>
<evidence type="ECO:0000313" key="14">
    <source>
        <dbReference type="Ensembl" id="ENSDCDP00010037041.1"/>
    </source>
</evidence>
<proteinExistence type="inferred from homology"/>
<dbReference type="PROSITE" id="PS00237">
    <property type="entry name" value="G_PROTEIN_RECEP_F1_1"/>
    <property type="match status" value="1"/>
</dbReference>
<evidence type="ECO:0000256" key="6">
    <source>
        <dbReference type="ARBA" id="ARBA00023136"/>
    </source>
</evidence>
<dbReference type="PANTHER" id="PTHR24249:SF381">
    <property type="entry name" value="TRACE AMINE ASSOCIATED RECEPTOR 19P-RELATED"/>
    <property type="match status" value="1"/>
</dbReference>
<keyword evidence="15" id="KW-1185">Reference proteome</keyword>
<evidence type="ECO:0000256" key="4">
    <source>
        <dbReference type="ARBA" id="ARBA00022989"/>
    </source>
</evidence>
<dbReference type="Pfam" id="PF00001">
    <property type="entry name" value="7tm_1"/>
    <property type="match status" value="1"/>
</dbReference>
<keyword evidence="7" id="KW-1015">Disulfide bond</keyword>
<evidence type="ECO:0000256" key="5">
    <source>
        <dbReference type="ARBA" id="ARBA00023040"/>
    </source>
</evidence>
<dbReference type="InterPro" id="IPR017452">
    <property type="entry name" value="GPCR_Rhodpsn_7TM"/>
</dbReference>
<dbReference type="PROSITE" id="PS50262">
    <property type="entry name" value="G_PROTEIN_RECEP_F1_2"/>
    <property type="match status" value="1"/>
</dbReference>
<dbReference type="GO" id="GO:0001594">
    <property type="term" value="F:trace-amine receptor activity"/>
    <property type="evidence" value="ECO:0007669"/>
    <property type="project" value="InterPro"/>
</dbReference>
<evidence type="ECO:0000256" key="12">
    <source>
        <dbReference type="SAM" id="Phobius"/>
    </source>
</evidence>
<keyword evidence="3 11" id="KW-0812">Transmembrane</keyword>
<dbReference type="PANTHER" id="PTHR24249">
    <property type="entry name" value="HISTAMINE RECEPTOR-RELATED G-PROTEIN COUPLED RECEPTOR"/>
    <property type="match status" value="1"/>
</dbReference>
<sequence length="337" mass="37793">MSHDKVNQTHQCLLPSNTSCSGNNTSPGLYAFLYLCVAAVVVITACGNLLVIISVCHFKQFHTPTNFVILSLAFSDFLVGVFVMPFRFIMLIESCWLFGAVFCVVFNLFVFHLTCVSVYNVSLIAVERYMALNNPFLYSLKATVNVILSVIVLTWVLSLLYNIVLLYVNGNFSDVTACSEDCHVIVGDGSAIFDLIVVFVLPCATMMILYLKVFAIARKHAIAIRANIKDRRKNDLQNSDSMKSERKAAKVLGILVLVFLVCLVPFYISSLFLGFIKSQFYYGLIDKTLTLFYLNSTINPMIYALFHPSFQKSMKLILTCKIFSKDSSIINVLSRTK</sequence>
<feature type="transmembrane region" description="Helical" evidence="12">
    <location>
        <begin position="191"/>
        <end position="211"/>
    </location>
</feature>
<dbReference type="RefSeq" id="XP_028809269.1">
    <property type="nucleotide sequence ID" value="XM_028953436.1"/>
</dbReference>
<feature type="transmembrane region" description="Helical" evidence="12">
    <location>
        <begin position="142"/>
        <end position="164"/>
    </location>
</feature>
<keyword evidence="2" id="KW-1003">Cell membrane</keyword>
<feature type="transmembrane region" description="Helical" evidence="12">
    <location>
        <begin position="67"/>
        <end position="90"/>
    </location>
</feature>
<evidence type="ECO:0000256" key="8">
    <source>
        <dbReference type="ARBA" id="ARBA00023170"/>
    </source>
</evidence>
<dbReference type="Ensembl" id="ENSDCDT00010046549.1">
    <property type="protein sequence ID" value="ENSDCDP00010037041.1"/>
    <property type="gene ID" value="ENSDCDG00010024174.1"/>
</dbReference>
<accession>A0AAY4CXS8</accession>
<reference evidence="14" key="2">
    <citation type="submission" date="2025-08" db="UniProtKB">
        <authorList>
            <consortium name="Ensembl"/>
        </authorList>
    </citation>
    <scope>IDENTIFICATION</scope>
</reference>
<keyword evidence="8 11" id="KW-0675">Receptor</keyword>
<evidence type="ECO:0000256" key="2">
    <source>
        <dbReference type="ARBA" id="ARBA00022475"/>
    </source>
</evidence>
<dbReference type="InterPro" id="IPR009132">
    <property type="entry name" value="TAAR_fam"/>
</dbReference>
<dbReference type="GeneID" id="114763675"/>
<evidence type="ECO:0000256" key="3">
    <source>
        <dbReference type="ARBA" id="ARBA00022692"/>
    </source>
</evidence>
<dbReference type="Proteomes" id="UP000694580">
    <property type="component" value="Chromosome 14"/>
</dbReference>
<evidence type="ECO:0000256" key="11">
    <source>
        <dbReference type="RuleBase" id="RU000688"/>
    </source>
</evidence>
<keyword evidence="6 12" id="KW-0472">Membrane</keyword>
<feature type="transmembrane region" description="Helical" evidence="12">
    <location>
        <begin position="96"/>
        <end position="121"/>
    </location>
</feature>
<evidence type="ECO:0000256" key="10">
    <source>
        <dbReference type="ARBA" id="ARBA00023224"/>
    </source>
</evidence>
<dbReference type="PRINTS" id="PR00237">
    <property type="entry name" value="GPCRRHODOPSN"/>
</dbReference>
<dbReference type="PRINTS" id="PR01830">
    <property type="entry name" value="TRACEAMINER"/>
</dbReference>
<dbReference type="InterPro" id="IPR050569">
    <property type="entry name" value="TAAR"/>
</dbReference>
<evidence type="ECO:0000313" key="15">
    <source>
        <dbReference type="Proteomes" id="UP000694580"/>
    </source>
</evidence>
<protein>
    <recommendedName>
        <fullName evidence="13">G-protein coupled receptors family 1 profile domain-containing protein</fullName>
    </recommendedName>
</protein>
<comment type="similarity">
    <text evidence="11">Belongs to the G-protein coupled receptor 1 family.</text>
</comment>
<feature type="transmembrane region" description="Helical" evidence="12">
    <location>
        <begin position="251"/>
        <end position="276"/>
    </location>
</feature>
<keyword evidence="5 11" id="KW-0297">G-protein coupled receptor</keyword>
<dbReference type="GeneTree" id="ENSGT01050000244823"/>
<evidence type="ECO:0000259" key="13">
    <source>
        <dbReference type="PROSITE" id="PS50262"/>
    </source>
</evidence>
<dbReference type="SUPFAM" id="SSF81321">
    <property type="entry name" value="Family A G protein-coupled receptor-like"/>
    <property type="match status" value="1"/>
</dbReference>
<feature type="transmembrane region" description="Helical" evidence="12">
    <location>
        <begin position="31"/>
        <end position="55"/>
    </location>
</feature>
<evidence type="ECO:0000256" key="1">
    <source>
        <dbReference type="ARBA" id="ARBA00004651"/>
    </source>
</evidence>
<dbReference type="InterPro" id="IPR000276">
    <property type="entry name" value="GPCR_Rhodpsn"/>
</dbReference>
<comment type="subcellular location">
    <subcellularLocation>
        <location evidence="1">Cell membrane</location>
        <topology evidence="1">Multi-pass membrane protein</topology>
    </subcellularLocation>
</comment>
<name>A0AAY4CXS8_9TELE</name>
<evidence type="ECO:0000256" key="7">
    <source>
        <dbReference type="ARBA" id="ARBA00023157"/>
    </source>
</evidence>
<reference evidence="14 15" key="1">
    <citation type="submission" date="2020-06" db="EMBL/GenBank/DDBJ databases">
        <authorList>
            <consortium name="Wellcome Sanger Institute Data Sharing"/>
        </authorList>
    </citation>
    <scope>NUCLEOTIDE SEQUENCE [LARGE SCALE GENOMIC DNA]</scope>
</reference>
<feature type="domain" description="G-protein coupled receptors family 1 profile" evidence="13">
    <location>
        <begin position="47"/>
        <end position="303"/>
    </location>
</feature>
<dbReference type="AlphaFoldDB" id="A0AAY4CXS8"/>
<dbReference type="Gene3D" id="1.20.1070.10">
    <property type="entry name" value="Rhodopsin 7-helix transmembrane proteins"/>
    <property type="match status" value="1"/>
</dbReference>
<reference evidence="14" key="3">
    <citation type="submission" date="2025-09" db="UniProtKB">
        <authorList>
            <consortium name="Ensembl"/>
        </authorList>
    </citation>
    <scope>IDENTIFICATION</scope>
</reference>
<gene>
    <name evidence="14" type="primary">LOC114763675</name>
</gene>
<feature type="transmembrane region" description="Helical" evidence="12">
    <location>
        <begin position="288"/>
        <end position="306"/>
    </location>
</feature>